<keyword evidence="4" id="KW-1185">Reference proteome</keyword>
<keyword evidence="2" id="KW-1133">Transmembrane helix</keyword>
<name>A0ABR4XRS5_9LACO</name>
<dbReference type="PANTHER" id="PTHR40027:SF1">
    <property type="entry name" value="CELL DIVISION PROTEIN DIVIC"/>
    <property type="match status" value="1"/>
</dbReference>
<feature type="region of interest" description="Disordered" evidence="1">
    <location>
        <begin position="1"/>
        <end position="24"/>
    </location>
</feature>
<organism evidence="3 4">
    <name type="scientific">Oenococcus alcoholitolerans</name>
    <dbReference type="NCBI Taxonomy" id="931074"/>
    <lineage>
        <taxon>Bacteria</taxon>
        <taxon>Bacillati</taxon>
        <taxon>Bacillota</taxon>
        <taxon>Bacilli</taxon>
        <taxon>Lactobacillales</taxon>
        <taxon>Lactobacillaceae</taxon>
        <taxon>Oenococcus</taxon>
    </lineage>
</organism>
<dbReference type="Pfam" id="PF04977">
    <property type="entry name" value="DivIC"/>
    <property type="match status" value="1"/>
</dbReference>
<protein>
    <recommendedName>
        <fullName evidence="5">Septum formation initiator</fullName>
    </recommendedName>
</protein>
<dbReference type="InterPro" id="IPR039076">
    <property type="entry name" value="DivIC"/>
</dbReference>
<dbReference type="Proteomes" id="UP000030023">
    <property type="component" value="Unassembled WGS sequence"/>
</dbReference>
<dbReference type="PANTHER" id="PTHR40027">
    <property type="entry name" value="CELL DIVISION PROTEIN DIVIC"/>
    <property type="match status" value="1"/>
</dbReference>
<evidence type="ECO:0008006" key="5">
    <source>
        <dbReference type="Google" id="ProtNLM"/>
    </source>
</evidence>
<evidence type="ECO:0000256" key="2">
    <source>
        <dbReference type="SAM" id="Phobius"/>
    </source>
</evidence>
<comment type="caution">
    <text evidence="3">The sequence shown here is derived from an EMBL/GenBank/DDBJ whole genome shotgun (WGS) entry which is preliminary data.</text>
</comment>
<accession>A0ABR4XRS5</accession>
<proteinExistence type="predicted"/>
<dbReference type="InterPro" id="IPR007060">
    <property type="entry name" value="FtsL/DivIC"/>
</dbReference>
<evidence type="ECO:0000313" key="3">
    <source>
        <dbReference type="EMBL" id="KGO32105.1"/>
    </source>
</evidence>
<evidence type="ECO:0000313" key="4">
    <source>
        <dbReference type="Proteomes" id="UP000030023"/>
    </source>
</evidence>
<keyword evidence="2" id="KW-0472">Membrane</keyword>
<dbReference type="EMBL" id="AXCV01000096">
    <property type="protein sequence ID" value="KGO32105.1"/>
    <property type="molecule type" value="Genomic_DNA"/>
</dbReference>
<feature type="transmembrane region" description="Helical" evidence="2">
    <location>
        <begin position="57"/>
        <end position="75"/>
    </location>
</feature>
<evidence type="ECO:0000256" key="1">
    <source>
        <dbReference type="SAM" id="MobiDB-lite"/>
    </source>
</evidence>
<feature type="compositionally biased region" description="Basic and acidic residues" evidence="1">
    <location>
        <begin position="1"/>
        <end position="11"/>
    </location>
</feature>
<gene>
    <name evidence="3" type="ORF">Q757_03015</name>
</gene>
<sequence length="144" mass="16791">MSDGTVRKFKTDQSTQSSRRPPLYLLDDQSEKKIRAASGANKARERHYKRQIAHRRITIAVIGLVLFFIFSFNLVNSTMRFFSANAQLTTVNDHLAKVKKDNHDLHQNLNNLKDPDYLTKVLREKYQYSKNNEIIFKFGNSDNQ</sequence>
<keyword evidence="2" id="KW-0812">Transmembrane</keyword>
<reference evidence="3 4" key="1">
    <citation type="journal article" date="2014" name="Antonie Van Leeuwenhoek">
        <title>Oenococcus alcoholitolerans sp. nov., a lactic acid bacteria isolated from cachaca and ethanol fermentation processes.</title>
        <authorList>
            <person name="Badotti F."/>
            <person name="Moreira A.P."/>
            <person name="Tonon L.A."/>
            <person name="de Lucena B.T."/>
            <person name="Gomes Fde C."/>
            <person name="Kruger R."/>
            <person name="Thompson C.C."/>
            <person name="de Morais M.A.Jr."/>
            <person name="Rosa C.A."/>
            <person name="Thompson F.L."/>
        </authorList>
    </citation>
    <scope>NUCLEOTIDE SEQUENCE [LARGE SCALE GENOMIC DNA]</scope>
    <source>
        <strain evidence="3 4">UFRJ-M7.2.18</strain>
    </source>
</reference>